<dbReference type="Proteomes" id="UP000054632">
    <property type="component" value="Unassembled WGS sequence"/>
</dbReference>
<feature type="transmembrane region" description="Helical" evidence="6">
    <location>
        <begin position="381"/>
        <end position="405"/>
    </location>
</feature>
<evidence type="ECO:0000256" key="1">
    <source>
        <dbReference type="ARBA" id="ARBA00004123"/>
    </source>
</evidence>
<keyword evidence="6" id="KW-1133">Transmembrane helix</keyword>
<comment type="subcellular location">
    <subcellularLocation>
        <location evidence="1">Nucleus</location>
    </subcellularLocation>
</comment>
<keyword evidence="3" id="KW-0547">Nucleotide-binding</keyword>
<protein>
    <submittedName>
        <fullName evidence="8">Protein CLP1-like protein</fullName>
    </submittedName>
</protein>
<dbReference type="GO" id="GO:0005524">
    <property type="term" value="F:ATP binding"/>
    <property type="evidence" value="ECO:0007669"/>
    <property type="project" value="UniProtKB-KW"/>
</dbReference>
<dbReference type="GO" id="GO:0005849">
    <property type="term" value="C:mRNA cleavage factor complex"/>
    <property type="evidence" value="ECO:0007669"/>
    <property type="project" value="InterPro"/>
</dbReference>
<evidence type="ECO:0000256" key="3">
    <source>
        <dbReference type="ARBA" id="ARBA00022741"/>
    </source>
</evidence>
<evidence type="ECO:0000313" key="9">
    <source>
        <dbReference type="Proteomes" id="UP000054632"/>
    </source>
</evidence>
<dbReference type="SUPFAM" id="SSF52540">
    <property type="entry name" value="P-loop containing nucleoside triphosphate hydrolases"/>
    <property type="match status" value="1"/>
</dbReference>
<dbReference type="Pfam" id="PF08357">
    <property type="entry name" value="SEFIR"/>
    <property type="match status" value="1"/>
</dbReference>
<keyword evidence="6" id="KW-0812">Transmembrane</keyword>
<gene>
    <name evidence="8" type="ORF">T4A_12306</name>
</gene>
<dbReference type="InterPro" id="IPR013568">
    <property type="entry name" value="SEFIR_dom"/>
</dbReference>
<dbReference type="PROSITE" id="PS51534">
    <property type="entry name" value="SEFIR"/>
    <property type="match status" value="1"/>
</dbReference>
<dbReference type="Gene3D" id="2.60.120.1030">
    <property type="entry name" value="Clp1, DNA binding domain"/>
    <property type="match status" value="1"/>
</dbReference>
<dbReference type="GO" id="GO:0051731">
    <property type="term" value="F:polynucleotide 5'-hydroxyl-kinase activity"/>
    <property type="evidence" value="ECO:0007669"/>
    <property type="project" value="InterPro"/>
</dbReference>
<dbReference type="Pfam" id="PF16575">
    <property type="entry name" value="CLP1_P"/>
    <property type="match status" value="1"/>
</dbReference>
<dbReference type="Gene3D" id="2.40.30.330">
    <property type="entry name" value="Pre-mRNA cleavage complex subunit Clp1, C-terminal domain"/>
    <property type="match status" value="1"/>
</dbReference>
<reference evidence="8 9" key="1">
    <citation type="submission" date="2015-01" db="EMBL/GenBank/DDBJ databases">
        <title>Evolution of Trichinella species and genotypes.</title>
        <authorList>
            <person name="Korhonen P.K."/>
            <person name="Edoardo P."/>
            <person name="Giuseppe L.R."/>
            <person name="Gasser R.B."/>
        </authorList>
    </citation>
    <scope>NUCLEOTIDE SEQUENCE [LARGE SCALE GENOMIC DNA]</scope>
    <source>
        <strain evidence="8">ISS13</strain>
    </source>
</reference>
<dbReference type="Pfam" id="PF06807">
    <property type="entry name" value="Clp1"/>
    <property type="match status" value="1"/>
</dbReference>
<accession>A0A0V1DY01</accession>
<dbReference type="FunFam" id="2.40.30.330:FF:000001">
    <property type="entry name" value="Protein CLP1 homolog"/>
    <property type="match status" value="1"/>
</dbReference>
<feature type="non-terminal residue" evidence="8">
    <location>
        <position position="1"/>
    </location>
</feature>
<sequence length="1126" mass="126446">LYLHFMYDAIEDEMRLSTRCMPFFLNHSPAQAEVEPKNDAVNQMDTSCIRGGENECEIESGKFWSTMRHVGRAQFTRWMLNQLVFVILVVLYWYRCCGDFCGYSCNFIDNQDATCLFYRNTASCENRWASFAPASNDSSSIQLRTCDVEEDDVHVELRAYVVEQNIYAPFVKLNVSLHLATGCHGAAVSRFRCLQVIGVQNAFCNRTTHLWTCRMLEWNMSQVSGFLSAGLDCFPLPDMSVIEVNVSVYTQACMLRYLVYSPDAFRLESDTGDWLPFILIDLNHLDRLLVRTSSPKMTVHGRIDLWQRVDSVYVLKNSQQVVNWSNAVSFVGLNAGEYTVELHVLHDNCESLGRCPSQAVPFFLDRDYDDGQQLSWKKARFLSVAFLCCTLSLLMISLAWSQYAIVKRDRRLRRRAQLQQGEAVVPLPVSSRPKVLVIYSHDDEAHCRCVILLARLLNEALNCEVMVDEWALQDSAISAVDWMVDCLQRADTFLLVFSKGMLQSTSSGCGVRPWAEVAPLGFTAVVQRAVSDRETNRALYLCARFSYTLASLVPPFLCSQPWIQCCLIDQLDLLAVHLHRQDYPCSSLLQLSNCPLVGELRSAIELCSTTSNTSGFTSINAATETGGEQLITSSKRVSFSALSLADHVDNLTILDPMEAFNKHAHNCHVYQLLPPDASSRSIMPNQRPLLPPDPGDFDNLQIWKMSDNTASSLQVFKLKEDEELRFEASKGVVTLELVDGIAEIFGSELMRNKPYQCDSGLRVGVYTWHGCTLHVTGPAEGLYVATHTPMVVYLNTHAAIDYMRQNADRKNIRGPRIMVVGPTDVGKSTYCRILLNYAVRMGRTPTFVDLDVGQGQISVPGTLSALYIEKSADPIEGFDKRMPIVYSYGHLTPGANISLYNALVEQLAKLLNQRCAENRSANTSGFVINTSGWVKGAGYTCLVKAVDALDVDVVVVLDHERLYNEMRRDLAASVKVIHQPKSGGVEERSREMRIASRRARIHEYFYGSTQQPYYPHTFEVSFADVLIFKIGAPMLPDSCMPLGMKAEDTSLKIVPVTPSNELLNHILAVSFCETAQDDILNTNVAGFIWVSEVSMERKVLTVLSPQPTPLPSKILLYTEITFMDMH</sequence>
<dbReference type="InterPro" id="IPR038239">
    <property type="entry name" value="Clp1_N_sf"/>
</dbReference>
<evidence type="ECO:0000313" key="8">
    <source>
        <dbReference type="EMBL" id="KRY66457.1"/>
    </source>
</evidence>
<keyword evidence="4" id="KW-0067">ATP-binding</keyword>
<evidence type="ECO:0000256" key="6">
    <source>
        <dbReference type="SAM" id="Phobius"/>
    </source>
</evidence>
<dbReference type="PANTHER" id="PTHR12755">
    <property type="entry name" value="CLEAVAGE/POLYADENYLATION FACTOR IA SUBUNIT CLP1P"/>
    <property type="match status" value="1"/>
</dbReference>
<keyword evidence="5" id="KW-0539">Nucleus</keyword>
<dbReference type="InterPro" id="IPR032319">
    <property type="entry name" value="CLP1_P"/>
</dbReference>
<dbReference type="InterPro" id="IPR032324">
    <property type="entry name" value="Clp1_N"/>
</dbReference>
<dbReference type="Pfam" id="PF16573">
    <property type="entry name" value="CLP1_N"/>
    <property type="match status" value="1"/>
</dbReference>
<comment type="caution">
    <text evidence="8">The sequence shown here is derived from an EMBL/GenBank/DDBJ whole genome shotgun (WGS) entry which is preliminary data.</text>
</comment>
<dbReference type="EMBL" id="JYDR01000168">
    <property type="protein sequence ID" value="KRY66457.1"/>
    <property type="molecule type" value="Genomic_DNA"/>
</dbReference>
<evidence type="ECO:0000256" key="4">
    <source>
        <dbReference type="ARBA" id="ARBA00022840"/>
    </source>
</evidence>
<dbReference type="FunFam" id="2.60.120.1030:FF:000001">
    <property type="entry name" value="Protein CLP1 homolog 5"/>
    <property type="match status" value="1"/>
</dbReference>
<dbReference type="FunFam" id="3.40.50.300:FF:000454">
    <property type="entry name" value="Protein CLP1 homolog"/>
    <property type="match status" value="1"/>
</dbReference>
<evidence type="ECO:0000256" key="2">
    <source>
        <dbReference type="ARBA" id="ARBA00022664"/>
    </source>
</evidence>
<dbReference type="InterPro" id="IPR028606">
    <property type="entry name" value="Clp1"/>
</dbReference>
<dbReference type="Gene3D" id="3.40.50.11530">
    <property type="match status" value="1"/>
</dbReference>
<dbReference type="HAMAP" id="MF_03035">
    <property type="entry name" value="Clp1"/>
    <property type="match status" value="1"/>
</dbReference>
<feature type="non-terminal residue" evidence="8">
    <location>
        <position position="1126"/>
    </location>
</feature>
<feature type="transmembrane region" description="Helical" evidence="6">
    <location>
        <begin position="75"/>
        <end position="94"/>
    </location>
</feature>
<feature type="domain" description="SEFIR" evidence="7">
    <location>
        <begin position="432"/>
        <end position="574"/>
    </location>
</feature>
<keyword evidence="2" id="KW-0507">mRNA processing</keyword>
<proteinExistence type="inferred from homology"/>
<dbReference type="PANTHER" id="PTHR12755:SF6">
    <property type="entry name" value="POLYRIBONUCLEOTIDE 5'-HYDROXYL-KINASE CLP1"/>
    <property type="match status" value="1"/>
</dbReference>
<organism evidence="8 9">
    <name type="scientific">Trichinella pseudospiralis</name>
    <name type="common">Parasitic roundworm</name>
    <dbReference type="NCBI Taxonomy" id="6337"/>
    <lineage>
        <taxon>Eukaryota</taxon>
        <taxon>Metazoa</taxon>
        <taxon>Ecdysozoa</taxon>
        <taxon>Nematoda</taxon>
        <taxon>Enoplea</taxon>
        <taxon>Dorylaimia</taxon>
        <taxon>Trichinellida</taxon>
        <taxon>Trichinellidae</taxon>
        <taxon>Trichinella</taxon>
    </lineage>
</organism>
<dbReference type="InterPro" id="IPR045116">
    <property type="entry name" value="Clp1/Grc3"/>
</dbReference>
<evidence type="ECO:0000259" key="7">
    <source>
        <dbReference type="PROSITE" id="PS51534"/>
    </source>
</evidence>
<dbReference type="Gene3D" id="3.40.50.300">
    <property type="entry name" value="P-loop containing nucleotide triphosphate hydrolases"/>
    <property type="match status" value="1"/>
</dbReference>
<dbReference type="InterPro" id="IPR038238">
    <property type="entry name" value="Clp1_C_sf"/>
</dbReference>
<keyword evidence="6" id="KW-0472">Membrane</keyword>
<dbReference type="InterPro" id="IPR027417">
    <property type="entry name" value="P-loop_NTPase"/>
</dbReference>
<dbReference type="GO" id="GO:0006388">
    <property type="term" value="P:tRNA splicing, via endonucleolytic cleavage and ligation"/>
    <property type="evidence" value="ECO:0007669"/>
    <property type="project" value="TreeGrafter"/>
</dbReference>
<dbReference type="GO" id="GO:0007420">
    <property type="term" value="P:brain development"/>
    <property type="evidence" value="ECO:0007669"/>
    <property type="project" value="UniProtKB-ARBA"/>
</dbReference>
<dbReference type="AlphaFoldDB" id="A0A0V1DY01"/>
<evidence type="ECO:0000256" key="5">
    <source>
        <dbReference type="ARBA" id="ARBA00023242"/>
    </source>
</evidence>
<dbReference type="InterPro" id="IPR010655">
    <property type="entry name" value="Clp1_C"/>
</dbReference>
<name>A0A0V1DY01_TRIPS</name>
<dbReference type="GO" id="GO:0031124">
    <property type="term" value="P:mRNA 3'-end processing"/>
    <property type="evidence" value="ECO:0007669"/>
    <property type="project" value="InterPro"/>
</dbReference>